<proteinExistence type="predicted"/>
<gene>
    <name evidence="2" type="ORF">ALGA_4154</name>
</gene>
<evidence type="ECO:0000313" key="3">
    <source>
        <dbReference type="Proteomes" id="UP000218267"/>
    </source>
</evidence>
<evidence type="ECO:0000313" key="2">
    <source>
        <dbReference type="EMBL" id="BAX82445.1"/>
    </source>
</evidence>
<keyword evidence="3" id="KW-1185">Reference proteome</keyword>
<dbReference type="RefSeq" id="WP_096432764.1">
    <property type="nucleotide sequence ID" value="NZ_AP018042.1"/>
</dbReference>
<sequence>MNKTVLIIAIILSSSATYALDTIKTIRGEKIPTEVIAYEWSCDSKGLNKAIETDDFSQLTKAENKVFIESTDKNGTIHATKALASWGYWIITDDKEEADFILNFTYRFVGVGDVFGYVEFLNPENGNIMKTTKEVNSMMSMDFNSKRAVIKKLVKKRIKPLFR</sequence>
<dbReference type="KEGG" id="mbas:ALGA_4154"/>
<dbReference type="EMBL" id="AP018042">
    <property type="protein sequence ID" value="BAX82445.1"/>
    <property type="molecule type" value="Genomic_DNA"/>
</dbReference>
<evidence type="ECO:0000256" key="1">
    <source>
        <dbReference type="SAM" id="SignalP"/>
    </source>
</evidence>
<keyword evidence="1" id="KW-0732">Signal</keyword>
<accession>A0A1Y1CQ00</accession>
<dbReference type="OrthoDB" id="955411at2"/>
<reference evidence="3" key="2">
    <citation type="journal article" date="2020" name="Antonie Van Leeuwenhoek">
        <title>Labilibaculum antarcticum sp. nov., a novel facultative anaerobic, psychrotorelant bacterium isolated from marine sediment of Antarctica.</title>
        <authorList>
            <person name="Watanabe M."/>
            <person name="Kojima H."/>
            <person name="Fukui M."/>
        </authorList>
    </citation>
    <scope>NUCLEOTIDE SEQUENCE [LARGE SCALE GENOMIC DNA]</scope>
    <source>
        <strain evidence="3">SPP2</strain>
    </source>
</reference>
<feature type="chain" id="PRO_5013254151" evidence="1">
    <location>
        <begin position="20"/>
        <end position="163"/>
    </location>
</feature>
<feature type="signal peptide" evidence="1">
    <location>
        <begin position="1"/>
        <end position="19"/>
    </location>
</feature>
<organism evidence="2 3">
    <name type="scientific">Labilibaculum antarcticum</name>
    <dbReference type="NCBI Taxonomy" id="1717717"/>
    <lineage>
        <taxon>Bacteria</taxon>
        <taxon>Pseudomonadati</taxon>
        <taxon>Bacteroidota</taxon>
        <taxon>Bacteroidia</taxon>
        <taxon>Marinilabiliales</taxon>
        <taxon>Marinifilaceae</taxon>
        <taxon>Labilibaculum</taxon>
    </lineage>
</organism>
<dbReference type="Proteomes" id="UP000218267">
    <property type="component" value="Chromosome"/>
</dbReference>
<reference evidence="2 3" key="1">
    <citation type="journal article" date="2018" name="Mar. Genomics">
        <title>Complete genome sequence of Marinifilaceae bacterium strain SPP2, isolated from the Antarctic marine sediment.</title>
        <authorList>
            <person name="Watanabe M."/>
            <person name="Kojima H."/>
            <person name="Fukui M."/>
        </authorList>
    </citation>
    <scope>NUCLEOTIDE SEQUENCE [LARGE SCALE GENOMIC DNA]</scope>
    <source>
        <strain evidence="2 3">SPP2</strain>
    </source>
</reference>
<protein>
    <submittedName>
        <fullName evidence="2">Uncharacterized protein</fullName>
    </submittedName>
</protein>
<dbReference type="AlphaFoldDB" id="A0A1Y1CQ00"/>
<name>A0A1Y1CQ00_9BACT</name>